<name>A0A645D8R3_9ZZZZ</name>
<reference evidence="1" key="1">
    <citation type="submission" date="2019-08" db="EMBL/GenBank/DDBJ databases">
        <authorList>
            <person name="Kucharzyk K."/>
            <person name="Murdoch R.W."/>
            <person name="Higgins S."/>
            <person name="Loffler F."/>
        </authorList>
    </citation>
    <scope>NUCLEOTIDE SEQUENCE</scope>
</reference>
<dbReference type="EMBL" id="VSSQ01033753">
    <property type="protein sequence ID" value="MPM85448.1"/>
    <property type="molecule type" value="Genomic_DNA"/>
</dbReference>
<protein>
    <submittedName>
        <fullName evidence="1">Uncharacterized protein</fullName>
    </submittedName>
</protein>
<organism evidence="1">
    <name type="scientific">bioreactor metagenome</name>
    <dbReference type="NCBI Taxonomy" id="1076179"/>
    <lineage>
        <taxon>unclassified sequences</taxon>
        <taxon>metagenomes</taxon>
        <taxon>ecological metagenomes</taxon>
    </lineage>
</organism>
<sequence length="41" mass="4665">MGLISNQIALDLLLKLKQKIKDKRDQKKAAGKQQCTENPQK</sequence>
<gene>
    <name evidence="1" type="ORF">SDC9_132529</name>
</gene>
<evidence type="ECO:0000313" key="1">
    <source>
        <dbReference type="EMBL" id="MPM85448.1"/>
    </source>
</evidence>
<dbReference type="AlphaFoldDB" id="A0A645D8R3"/>
<comment type="caution">
    <text evidence="1">The sequence shown here is derived from an EMBL/GenBank/DDBJ whole genome shotgun (WGS) entry which is preliminary data.</text>
</comment>
<accession>A0A645D8R3</accession>
<proteinExistence type="predicted"/>